<dbReference type="EMBL" id="PUJY01000066">
    <property type="protein sequence ID" value="TDB45365.1"/>
    <property type="molecule type" value="Genomic_DNA"/>
</dbReference>
<evidence type="ECO:0000256" key="1">
    <source>
        <dbReference type="ARBA" id="ARBA00023125"/>
    </source>
</evidence>
<accession>A0A4V2X4R4</accession>
<dbReference type="SMART" id="SM00421">
    <property type="entry name" value="HTH_LUXR"/>
    <property type="match status" value="1"/>
</dbReference>
<comment type="caution">
    <text evidence="3">The sequence shown here is derived from an EMBL/GenBank/DDBJ whole genome shotgun (WGS) entry which is preliminary data.</text>
</comment>
<dbReference type="InterPro" id="IPR000792">
    <property type="entry name" value="Tscrpt_reg_LuxR_C"/>
</dbReference>
<dbReference type="InterPro" id="IPR036388">
    <property type="entry name" value="WH-like_DNA-bd_sf"/>
</dbReference>
<sequence length="221" mass="26240">MKNYTISPQIINTMELSNEQWGIKDSSSCFIYGNLALSLLHDFQKSFAYEGLYDDELPWEGAKFVQEFVDHDKKVMEKNKRICSLETHVFGKEQVLLSYFCEKFPFYHEDGDCIGVIFHCWKAKDYSLTYLHQYYDKFPSSILLQPPTDLFTEREWDIIFFFLQKYTRKQIGTILALNSSAIENHVTRIYHKIGINSHLQLEEYCRVNSFNRYIPEKFLLS</sequence>
<dbReference type="GO" id="GO:0003677">
    <property type="term" value="F:DNA binding"/>
    <property type="evidence" value="ECO:0007669"/>
    <property type="project" value="UniProtKB-KW"/>
</dbReference>
<name>A0A4V2X4R4_9GAMM</name>
<dbReference type="InterPro" id="IPR016032">
    <property type="entry name" value="Sig_transdc_resp-reg_C-effctor"/>
</dbReference>
<reference evidence="3 4" key="1">
    <citation type="journal article" date="2019" name="Int. J. Syst. Evol. Microbiol.">
        <title>Photorhabdus khanii subsp. guanajuatensis subsp. nov., isolated from Heterorhabditis atacamensis, and Photorhabdus luminescens subsp. mexicana subsp. nov., isolated from Heterorhabditis mexicana entomopathogenic nematodes.</title>
        <authorList>
            <person name="Machado R.A.R."/>
            <person name="Bruno P."/>
            <person name="Arce C.C.M."/>
            <person name="Liechti N."/>
            <person name="Kohler A."/>
            <person name="Bernal J."/>
            <person name="Bruggmann R."/>
            <person name="Turlings T.C.J."/>
        </authorList>
    </citation>
    <scope>NUCLEOTIDE SEQUENCE [LARGE SCALE GENOMIC DNA]</scope>
    <source>
        <strain evidence="3 4">MEX20-17</strain>
    </source>
</reference>
<dbReference type="Proteomes" id="UP000295598">
    <property type="component" value="Unassembled WGS sequence"/>
</dbReference>
<dbReference type="Pfam" id="PF00196">
    <property type="entry name" value="GerE"/>
    <property type="match status" value="1"/>
</dbReference>
<dbReference type="GO" id="GO:0006355">
    <property type="term" value="P:regulation of DNA-templated transcription"/>
    <property type="evidence" value="ECO:0007669"/>
    <property type="project" value="InterPro"/>
</dbReference>
<evidence type="ECO:0000313" key="3">
    <source>
        <dbReference type="EMBL" id="TDB45365.1"/>
    </source>
</evidence>
<feature type="domain" description="HTH luxR-type" evidence="2">
    <location>
        <begin position="148"/>
        <end position="205"/>
    </location>
</feature>
<dbReference type="Gene3D" id="1.10.10.10">
    <property type="entry name" value="Winged helix-like DNA-binding domain superfamily/Winged helix DNA-binding domain"/>
    <property type="match status" value="1"/>
</dbReference>
<proteinExistence type="predicted"/>
<keyword evidence="1" id="KW-0238">DNA-binding</keyword>
<dbReference type="RefSeq" id="WP_132356179.1">
    <property type="nucleotide sequence ID" value="NZ_CAWOJO010000066.1"/>
</dbReference>
<organism evidence="3 4">
    <name type="scientific">Photorhabdus khanii subsp. guanajuatensis</name>
    <dbReference type="NCBI Taxonomy" id="2100166"/>
    <lineage>
        <taxon>Bacteria</taxon>
        <taxon>Pseudomonadati</taxon>
        <taxon>Pseudomonadota</taxon>
        <taxon>Gammaproteobacteria</taxon>
        <taxon>Enterobacterales</taxon>
        <taxon>Morganellaceae</taxon>
        <taxon>Photorhabdus</taxon>
    </lineage>
</organism>
<protein>
    <submittedName>
        <fullName evidence="3">Helix-turn-helix transcriptional regulator</fullName>
    </submittedName>
</protein>
<evidence type="ECO:0000259" key="2">
    <source>
        <dbReference type="SMART" id="SM00421"/>
    </source>
</evidence>
<evidence type="ECO:0000313" key="4">
    <source>
        <dbReference type="Proteomes" id="UP000295598"/>
    </source>
</evidence>
<dbReference type="InterPro" id="IPR013656">
    <property type="entry name" value="PAS_4"/>
</dbReference>
<dbReference type="SUPFAM" id="SSF46894">
    <property type="entry name" value="C-terminal effector domain of the bipartite response regulators"/>
    <property type="match status" value="1"/>
</dbReference>
<dbReference type="Pfam" id="PF08448">
    <property type="entry name" value="PAS_4"/>
    <property type="match status" value="1"/>
</dbReference>
<dbReference type="AlphaFoldDB" id="A0A4V2X4R4"/>
<gene>
    <name evidence="3" type="ORF">C5467_22070</name>
</gene>